<dbReference type="CDD" id="cd04301">
    <property type="entry name" value="NAT_SF"/>
    <property type="match status" value="1"/>
</dbReference>
<reference evidence="4 5" key="2">
    <citation type="submission" date="2014-05" db="EMBL/GenBank/DDBJ databases">
        <title>Draft genome sequence of Halobacillus karajensis HK-03.</title>
        <authorList>
            <person name="Khelaifia S."/>
            <person name="Croce O."/>
            <person name="Lagier J.C."/>
            <person name="Raoult D."/>
        </authorList>
    </citation>
    <scope>NUCLEOTIDE SEQUENCE [LARGE SCALE GENOMIC DNA]</scope>
    <source>
        <strain evidence="4 5">HD-03</strain>
    </source>
</reference>
<name>A0A059NZ66_9BACI</name>
<dbReference type="Pfam" id="PF00583">
    <property type="entry name" value="Acetyltransf_1"/>
    <property type="match status" value="1"/>
</dbReference>
<dbReference type="Proteomes" id="UP000028868">
    <property type="component" value="Unassembled WGS sequence"/>
</dbReference>
<dbReference type="InterPro" id="IPR000182">
    <property type="entry name" value="GNAT_dom"/>
</dbReference>
<evidence type="ECO:0000259" key="3">
    <source>
        <dbReference type="PROSITE" id="PS51186"/>
    </source>
</evidence>
<dbReference type="InterPro" id="IPR016181">
    <property type="entry name" value="Acyl_CoA_acyltransferase"/>
</dbReference>
<dbReference type="GO" id="GO:0016747">
    <property type="term" value="F:acyltransferase activity, transferring groups other than amino-acyl groups"/>
    <property type="evidence" value="ECO:0007669"/>
    <property type="project" value="InterPro"/>
</dbReference>
<keyword evidence="1" id="KW-0808">Transferase</keyword>
<protein>
    <submittedName>
        <fullName evidence="4">Acetyltransferase YhhY</fullName>
    </submittedName>
</protein>
<evidence type="ECO:0000313" key="4">
    <source>
        <dbReference type="EMBL" id="CDQ24786.1"/>
    </source>
</evidence>
<dbReference type="PANTHER" id="PTHR43420:SF51">
    <property type="entry name" value="PEPTIDYL-LYSINE N-ACETYLTRANSFERASE YIAC"/>
    <property type="match status" value="1"/>
</dbReference>
<dbReference type="PANTHER" id="PTHR43420">
    <property type="entry name" value="ACETYLTRANSFERASE"/>
    <property type="match status" value="1"/>
</dbReference>
<dbReference type="AlphaFoldDB" id="A0A059NZ66"/>
<evidence type="ECO:0000256" key="2">
    <source>
        <dbReference type="ARBA" id="ARBA00023315"/>
    </source>
</evidence>
<dbReference type="InterPro" id="IPR050680">
    <property type="entry name" value="YpeA/RimI_acetyltransf"/>
</dbReference>
<proteinExistence type="predicted"/>
<dbReference type="RefSeq" id="WP_035510009.1">
    <property type="nucleotide sequence ID" value="NZ_CCDH010000003.1"/>
</dbReference>
<organism evidence="4 5">
    <name type="scientific">Halobacillus karajensis</name>
    <dbReference type="NCBI Taxonomy" id="195088"/>
    <lineage>
        <taxon>Bacteria</taxon>
        <taxon>Bacillati</taxon>
        <taxon>Bacillota</taxon>
        <taxon>Bacilli</taxon>
        <taxon>Bacillales</taxon>
        <taxon>Bacillaceae</taxon>
        <taxon>Halobacillus</taxon>
    </lineage>
</organism>
<feature type="domain" description="N-acetyltransferase" evidence="3">
    <location>
        <begin position="1"/>
        <end position="167"/>
    </location>
</feature>
<evidence type="ECO:0000313" key="5">
    <source>
        <dbReference type="Proteomes" id="UP000028868"/>
    </source>
</evidence>
<dbReference type="PROSITE" id="PS51186">
    <property type="entry name" value="GNAT"/>
    <property type="match status" value="1"/>
</dbReference>
<keyword evidence="2" id="KW-0012">Acyltransferase</keyword>
<dbReference type="EMBL" id="CCDI010000004">
    <property type="protein sequence ID" value="CDQ24786.1"/>
    <property type="molecule type" value="Genomic_DNA"/>
</dbReference>
<accession>A0A059NZ66</accession>
<dbReference type="Gene3D" id="3.40.630.30">
    <property type="match status" value="1"/>
</dbReference>
<gene>
    <name evidence="4" type="ORF">BN983_03083</name>
</gene>
<evidence type="ECO:0000256" key="1">
    <source>
        <dbReference type="ARBA" id="ARBA00022679"/>
    </source>
</evidence>
<dbReference type="SUPFAM" id="SSF55729">
    <property type="entry name" value="Acyl-CoA N-acyltransferases (Nat)"/>
    <property type="match status" value="1"/>
</dbReference>
<keyword evidence="5" id="KW-1185">Reference proteome</keyword>
<comment type="caution">
    <text evidence="4">The sequence shown here is derived from an EMBL/GenBank/DDBJ whole genome shotgun (WGS) entry which is preliminary data.</text>
</comment>
<sequence length="168" mass="19297">MQVRQLNHSDAEHYYELRLEALLTNPDAFITTYEQEKQKPAPIKTTAERLSNETSRTFGLFISEKLAGVVTLLKETHPKFSHKASILAMYLTPEHRRKGGAEYLLSETIQFAKSIGLEILHLSVVTDNHPAKKLYKKMGFTTYGTERKAIKLADQYLDEDHMVLFLEK</sequence>
<reference evidence="5" key="1">
    <citation type="submission" date="2014-03" db="EMBL/GenBank/DDBJ databases">
        <authorList>
            <person name="Urmite Genomes U."/>
        </authorList>
    </citation>
    <scope>NUCLEOTIDE SEQUENCE [LARGE SCALE GENOMIC DNA]</scope>
    <source>
        <strain evidence="5">HD-03</strain>
    </source>
</reference>